<dbReference type="EMBL" id="SDMK01000001">
    <property type="protein sequence ID" value="RXS96843.1"/>
    <property type="molecule type" value="Genomic_DNA"/>
</dbReference>
<evidence type="ECO:0000259" key="10">
    <source>
        <dbReference type="Pfam" id="PF02770"/>
    </source>
</evidence>
<dbReference type="SUPFAM" id="SSF56645">
    <property type="entry name" value="Acyl-CoA dehydrogenase NM domain-like"/>
    <property type="match status" value="1"/>
</dbReference>
<dbReference type="Pfam" id="PF02770">
    <property type="entry name" value="Acyl-CoA_dh_M"/>
    <property type="match status" value="1"/>
</dbReference>
<evidence type="ECO:0000256" key="4">
    <source>
        <dbReference type="ARBA" id="ARBA00022827"/>
    </source>
</evidence>
<dbReference type="OrthoDB" id="105706at2"/>
<dbReference type="AlphaFoldDB" id="A0A4Q1SHM8"/>
<dbReference type="InterPro" id="IPR006089">
    <property type="entry name" value="Acyl-CoA_DH_CS"/>
</dbReference>
<dbReference type="PANTHER" id="PTHR43884:SF12">
    <property type="entry name" value="ISOVALERYL-COA DEHYDROGENASE, MITOCHONDRIAL-RELATED"/>
    <property type="match status" value="1"/>
</dbReference>
<dbReference type="FunFam" id="1.20.140.10:FF:000004">
    <property type="entry name" value="Acyl-CoA dehydrogenase FadE25"/>
    <property type="match status" value="1"/>
</dbReference>
<keyword evidence="13" id="KW-1185">Reference proteome</keyword>
<feature type="domain" description="Acyl-CoA dehydrogenase/oxidase N-terminal" evidence="11">
    <location>
        <begin position="19"/>
        <end position="131"/>
    </location>
</feature>
<dbReference type="CDD" id="cd01158">
    <property type="entry name" value="SCAD_SBCAD"/>
    <property type="match status" value="1"/>
</dbReference>
<name>A0A4Q1SHM8_9BACT</name>
<reference evidence="12 13" key="1">
    <citation type="journal article" date="2016" name="Int. J. Syst. Evol. Microbiol.">
        <title>Acidipila dinghuensis sp. nov., an acidobacterium isolated from forest soil.</title>
        <authorList>
            <person name="Jiang Y.W."/>
            <person name="Wang J."/>
            <person name="Chen M.H."/>
            <person name="Lv Y.Y."/>
            <person name="Qiu L.H."/>
        </authorList>
    </citation>
    <scope>NUCLEOTIDE SEQUENCE [LARGE SCALE GENOMIC DNA]</scope>
    <source>
        <strain evidence="12 13">DHOF10</strain>
    </source>
</reference>
<sequence>MGSIAEAQTEVNTYPFTLTEEQEQLREAIRKFAAKEIAPNVARWDEASEFPTDVVRQLGEMGLLGIIFPAEYGGSGLGYVEYVLAIEELSAVDGSIGIIVAAHTSLCSNHIFLAGNEEQRRKYIPKLASGEWLGSWALTEPGSGSDASAARTTATKVDGGWRLNGTKTFITNGGHADVVVVIAVTDREKGTHGLSAFVVERGTPGFRAGKKENKLGLRASDTSELIFEDCVVPEENLVGKLGEGFIDAMRILDGGRISIAALSLGIARGALDASLHYVKERRQFGKAIAEFQGIQWKLADMATELDAARLLTQRAGVLKDAGRKVTRESSMAKLYASEVAVRICDEAVQLHGGYGFLKDFPAEKFYRDVKLCTIGEGTSEIQRMVIAREILKVSPSRG</sequence>
<evidence type="ECO:0000256" key="2">
    <source>
        <dbReference type="ARBA" id="ARBA00009347"/>
    </source>
</evidence>
<dbReference type="InterPro" id="IPR046373">
    <property type="entry name" value="Acyl-CoA_Oxase/DH_mid-dom_sf"/>
</dbReference>
<dbReference type="Pfam" id="PF00441">
    <property type="entry name" value="Acyl-CoA_dh_1"/>
    <property type="match status" value="1"/>
</dbReference>
<keyword evidence="4 8" id="KW-0274">FAD</keyword>
<dbReference type="InterPro" id="IPR013786">
    <property type="entry name" value="AcylCoA_DH/ox_N"/>
</dbReference>
<dbReference type="Gene3D" id="1.20.140.10">
    <property type="entry name" value="Butyryl-CoA Dehydrogenase, subunit A, domain 3"/>
    <property type="match status" value="1"/>
</dbReference>
<evidence type="ECO:0000256" key="7">
    <source>
        <dbReference type="ARBA" id="ARBA00072305"/>
    </source>
</evidence>
<evidence type="ECO:0000256" key="8">
    <source>
        <dbReference type="RuleBase" id="RU362125"/>
    </source>
</evidence>
<dbReference type="Gene3D" id="1.10.540.10">
    <property type="entry name" value="Acyl-CoA dehydrogenase/oxidase, N-terminal domain"/>
    <property type="match status" value="1"/>
</dbReference>
<dbReference type="Gene3D" id="2.40.110.10">
    <property type="entry name" value="Butyryl-CoA Dehydrogenase, subunit A, domain 2"/>
    <property type="match status" value="1"/>
</dbReference>
<evidence type="ECO:0000259" key="11">
    <source>
        <dbReference type="Pfam" id="PF02771"/>
    </source>
</evidence>
<protein>
    <recommendedName>
        <fullName evidence="7">Cyclohex-1-ene-1-carbonyl-CoA dehydrogenase</fullName>
        <ecNumber evidence="6">1.3.8.10</ecNumber>
    </recommendedName>
</protein>
<dbReference type="PROSITE" id="PS00072">
    <property type="entry name" value="ACYL_COA_DH_1"/>
    <property type="match status" value="1"/>
</dbReference>
<evidence type="ECO:0000256" key="1">
    <source>
        <dbReference type="ARBA" id="ARBA00001974"/>
    </source>
</evidence>
<comment type="caution">
    <text evidence="12">The sequence shown here is derived from an EMBL/GenBank/DDBJ whole genome shotgun (WGS) entry which is preliminary data.</text>
</comment>
<dbReference type="InterPro" id="IPR036250">
    <property type="entry name" value="AcylCo_DH-like_C"/>
</dbReference>
<dbReference type="PROSITE" id="PS00073">
    <property type="entry name" value="ACYL_COA_DH_2"/>
    <property type="match status" value="1"/>
</dbReference>
<comment type="similarity">
    <text evidence="2 8">Belongs to the acyl-CoA dehydrogenase family.</text>
</comment>
<dbReference type="InterPro" id="IPR009100">
    <property type="entry name" value="AcylCoA_DH/oxidase_NM_dom_sf"/>
</dbReference>
<dbReference type="InterPro" id="IPR006091">
    <property type="entry name" value="Acyl-CoA_Oxase/DH_mid-dom"/>
</dbReference>
<feature type="domain" description="Acyl-CoA dehydrogenase/oxidase C-terminal" evidence="9">
    <location>
        <begin position="242"/>
        <end position="391"/>
    </location>
</feature>
<dbReference type="RefSeq" id="WP_129206626.1">
    <property type="nucleotide sequence ID" value="NZ_BMGU01000001.1"/>
</dbReference>
<dbReference type="GO" id="GO:0003995">
    <property type="term" value="F:acyl-CoA dehydrogenase activity"/>
    <property type="evidence" value="ECO:0007669"/>
    <property type="project" value="InterPro"/>
</dbReference>
<keyword evidence="5 8" id="KW-0560">Oxidoreductase</keyword>
<dbReference type="Proteomes" id="UP000290253">
    <property type="component" value="Unassembled WGS sequence"/>
</dbReference>
<evidence type="ECO:0000256" key="5">
    <source>
        <dbReference type="ARBA" id="ARBA00023002"/>
    </source>
</evidence>
<dbReference type="PIRSF" id="PIRSF016578">
    <property type="entry name" value="HsaA"/>
    <property type="match status" value="1"/>
</dbReference>
<dbReference type="FunFam" id="2.40.110.10:FF:000001">
    <property type="entry name" value="Acyl-CoA dehydrogenase, mitochondrial"/>
    <property type="match status" value="1"/>
</dbReference>
<keyword evidence="3 8" id="KW-0285">Flavoprotein</keyword>
<feature type="domain" description="Acyl-CoA oxidase/dehydrogenase middle" evidence="10">
    <location>
        <begin position="136"/>
        <end position="230"/>
    </location>
</feature>
<dbReference type="PANTHER" id="PTHR43884">
    <property type="entry name" value="ACYL-COA DEHYDROGENASE"/>
    <property type="match status" value="1"/>
</dbReference>
<gene>
    <name evidence="12" type="ORF">ESZ00_02555</name>
</gene>
<evidence type="ECO:0000313" key="13">
    <source>
        <dbReference type="Proteomes" id="UP000290253"/>
    </source>
</evidence>
<comment type="cofactor">
    <cofactor evidence="1 8">
        <name>FAD</name>
        <dbReference type="ChEBI" id="CHEBI:57692"/>
    </cofactor>
</comment>
<dbReference type="Pfam" id="PF02771">
    <property type="entry name" value="Acyl-CoA_dh_N"/>
    <property type="match status" value="1"/>
</dbReference>
<dbReference type="GO" id="GO:0050660">
    <property type="term" value="F:flavin adenine dinucleotide binding"/>
    <property type="evidence" value="ECO:0007669"/>
    <property type="project" value="InterPro"/>
</dbReference>
<dbReference type="EC" id="1.3.8.10" evidence="6"/>
<dbReference type="InterPro" id="IPR009075">
    <property type="entry name" value="AcylCo_DH/oxidase_C"/>
</dbReference>
<evidence type="ECO:0000259" key="9">
    <source>
        <dbReference type="Pfam" id="PF00441"/>
    </source>
</evidence>
<dbReference type="InterPro" id="IPR037069">
    <property type="entry name" value="AcylCoA_DH/ox_N_sf"/>
</dbReference>
<evidence type="ECO:0000256" key="6">
    <source>
        <dbReference type="ARBA" id="ARBA00066362"/>
    </source>
</evidence>
<accession>A0A4Q1SHM8</accession>
<dbReference type="FunFam" id="1.10.540.10:FF:000002">
    <property type="entry name" value="Acyl-CoA dehydrogenase FadE19"/>
    <property type="match status" value="1"/>
</dbReference>
<proteinExistence type="inferred from homology"/>
<evidence type="ECO:0000313" key="12">
    <source>
        <dbReference type="EMBL" id="RXS96843.1"/>
    </source>
</evidence>
<organism evidence="12 13">
    <name type="scientific">Silvibacterium dinghuense</name>
    <dbReference type="NCBI Taxonomy" id="1560006"/>
    <lineage>
        <taxon>Bacteria</taxon>
        <taxon>Pseudomonadati</taxon>
        <taxon>Acidobacteriota</taxon>
        <taxon>Terriglobia</taxon>
        <taxon>Terriglobales</taxon>
        <taxon>Acidobacteriaceae</taxon>
        <taxon>Silvibacterium</taxon>
    </lineage>
</organism>
<dbReference type="SUPFAM" id="SSF47203">
    <property type="entry name" value="Acyl-CoA dehydrogenase C-terminal domain-like"/>
    <property type="match status" value="1"/>
</dbReference>
<evidence type="ECO:0000256" key="3">
    <source>
        <dbReference type="ARBA" id="ARBA00022630"/>
    </source>
</evidence>